<gene>
    <name evidence="1" type="ORF">JKP88DRAFT_280445</name>
</gene>
<accession>A0A835YTJ6</accession>
<dbReference type="AlphaFoldDB" id="A0A835YTJ6"/>
<reference evidence="1" key="1">
    <citation type="submission" date="2021-02" db="EMBL/GenBank/DDBJ databases">
        <title>First Annotated Genome of the Yellow-green Alga Tribonema minus.</title>
        <authorList>
            <person name="Mahan K.M."/>
        </authorList>
    </citation>
    <scope>NUCLEOTIDE SEQUENCE</scope>
    <source>
        <strain evidence="1">UTEX B ZZ1240</strain>
    </source>
</reference>
<comment type="caution">
    <text evidence="1">The sequence shown here is derived from an EMBL/GenBank/DDBJ whole genome shotgun (WGS) entry which is preliminary data.</text>
</comment>
<keyword evidence="2" id="KW-1185">Reference proteome</keyword>
<organism evidence="1 2">
    <name type="scientific">Tribonema minus</name>
    <dbReference type="NCBI Taxonomy" id="303371"/>
    <lineage>
        <taxon>Eukaryota</taxon>
        <taxon>Sar</taxon>
        <taxon>Stramenopiles</taxon>
        <taxon>Ochrophyta</taxon>
        <taxon>PX clade</taxon>
        <taxon>Xanthophyceae</taxon>
        <taxon>Tribonematales</taxon>
        <taxon>Tribonemataceae</taxon>
        <taxon>Tribonema</taxon>
    </lineage>
</organism>
<sequence>MDYELLTDLWLIALTFKLMPLVPASFGCFPTLMGSKFRACSLSSGVLLPLRGPRDSEMENRLRMLFTAAIGAGTASKSIHDGGLSPGLPELREVSEDLRLIFSETSRDS</sequence>
<evidence type="ECO:0000313" key="2">
    <source>
        <dbReference type="Proteomes" id="UP000664859"/>
    </source>
</evidence>
<protein>
    <submittedName>
        <fullName evidence="1">Uncharacterized protein</fullName>
    </submittedName>
</protein>
<name>A0A835YTJ6_9STRA</name>
<dbReference type="Proteomes" id="UP000664859">
    <property type="component" value="Unassembled WGS sequence"/>
</dbReference>
<evidence type="ECO:0000313" key="1">
    <source>
        <dbReference type="EMBL" id="KAG5179330.1"/>
    </source>
</evidence>
<dbReference type="EMBL" id="JAFCMP010000479">
    <property type="protein sequence ID" value="KAG5179330.1"/>
    <property type="molecule type" value="Genomic_DNA"/>
</dbReference>
<proteinExistence type="predicted"/>